<feature type="compositionally biased region" description="Basic and acidic residues" evidence="9">
    <location>
        <begin position="162"/>
        <end position="184"/>
    </location>
</feature>
<dbReference type="InterPro" id="IPR001264">
    <property type="entry name" value="Glyco_trans_51"/>
</dbReference>
<keyword evidence="10" id="KW-0472">Membrane</keyword>
<dbReference type="GO" id="GO:0008955">
    <property type="term" value="F:peptidoglycan glycosyltransferase activity"/>
    <property type="evidence" value="ECO:0007669"/>
    <property type="project" value="UniProtKB-EC"/>
</dbReference>
<dbReference type="Pfam" id="PF00912">
    <property type="entry name" value="Transgly"/>
    <property type="match status" value="1"/>
</dbReference>
<feature type="domain" description="Glycosyl transferase family 51" evidence="12">
    <location>
        <begin position="280"/>
        <end position="451"/>
    </location>
</feature>
<evidence type="ECO:0000256" key="1">
    <source>
        <dbReference type="ARBA" id="ARBA00022645"/>
    </source>
</evidence>
<feature type="region of interest" description="Disordered" evidence="9">
    <location>
        <begin position="849"/>
        <end position="961"/>
    </location>
</feature>
<dbReference type="GO" id="GO:0006508">
    <property type="term" value="P:proteolysis"/>
    <property type="evidence" value="ECO:0007669"/>
    <property type="project" value="UniProtKB-KW"/>
</dbReference>
<evidence type="ECO:0000313" key="13">
    <source>
        <dbReference type="EMBL" id="AAZ57130.1"/>
    </source>
</evidence>
<dbReference type="Gene3D" id="3.40.710.10">
    <property type="entry name" value="DD-peptidase/beta-lactamase superfamily"/>
    <property type="match status" value="1"/>
</dbReference>
<keyword evidence="4" id="KW-0808">Transferase</keyword>
<comment type="catalytic activity">
    <reaction evidence="8">
        <text>[GlcNAc-(1-&gt;4)-Mur2Ac(oyl-L-Ala-gamma-D-Glu-L-Lys-D-Ala-D-Ala)](n)-di-trans,octa-cis-undecaprenyl diphosphate + beta-D-GlcNAc-(1-&gt;4)-Mur2Ac(oyl-L-Ala-gamma-D-Glu-L-Lys-D-Ala-D-Ala)-di-trans,octa-cis-undecaprenyl diphosphate = [GlcNAc-(1-&gt;4)-Mur2Ac(oyl-L-Ala-gamma-D-Glu-L-Lys-D-Ala-D-Ala)](n+1)-di-trans,octa-cis-undecaprenyl diphosphate + di-trans,octa-cis-undecaprenyl diphosphate + H(+)</text>
        <dbReference type="Rhea" id="RHEA:23708"/>
        <dbReference type="Rhea" id="RHEA-COMP:9602"/>
        <dbReference type="Rhea" id="RHEA-COMP:9603"/>
        <dbReference type="ChEBI" id="CHEBI:15378"/>
        <dbReference type="ChEBI" id="CHEBI:58405"/>
        <dbReference type="ChEBI" id="CHEBI:60033"/>
        <dbReference type="ChEBI" id="CHEBI:78435"/>
        <dbReference type="EC" id="2.4.99.28"/>
    </reaction>
</comment>
<dbReference type="PANTHER" id="PTHR32282:SF34">
    <property type="entry name" value="PENICILLIN-BINDING PROTEIN 1A"/>
    <property type="match status" value="1"/>
</dbReference>
<evidence type="ECO:0000259" key="11">
    <source>
        <dbReference type="Pfam" id="PF00905"/>
    </source>
</evidence>
<dbReference type="InterPro" id="IPR050396">
    <property type="entry name" value="Glycosyltr_51/Transpeptidase"/>
</dbReference>
<dbReference type="PANTHER" id="PTHR32282">
    <property type="entry name" value="BINDING PROTEIN TRANSPEPTIDASE, PUTATIVE-RELATED"/>
    <property type="match status" value="1"/>
</dbReference>
<evidence type="ECO:0000259" key="12">
    <source>
        <dbReference type="Pfam" id="PF00912"/>
    </source>
</evidence>
<dbReference type="InterPro" id="IPR001460">
    <property type="entry name" value="PCN-bd_Tpept"/>
</dbReference>
<dbReference type="STRING" id="269800.Tfu_3097"/>
<evidence type="ECO:0000256" key="7">
    <source>
        <dbReference type="ARBA" id="ARBA00034000"/>
    </source>
</evidence>
<feature type="compositionally biased region" description="Basic and acidic residues" evidence="9">
    <location>
        <begin position="46"/>
        <end position="75"/>
    </location>
</feature>
<reference evidence="13" key="1">
    <citation type="submission" date="2005-07" db="EMBL/GenBank/DDBJ databases">
        <title>Complete sequence of Thermobifida fusca YX.</title>
        <authorList>
            <consortium name="US DOE Joint Genome Institute"/>
            <person name="Copeland A."/>
            <person name="Lucas S."/>
            <person name="Lapidus A."/>
            <person name="Barry K."/>
            <person name="Detter J.C."/>
            <person name="Glavina T."/>
            <person name="Hammon N."/>
            <person name="Israni S."/>
            <person name="Pitluck S."/>
            <person name="Di Bartolo G."/>
            <person name="Chain P."/>
            <person name="Schmutz J."/>
            <person name="Larimer F."/>
            <person name="Land M."/>
            <person name="Lykidis A."/>
            <person name="Richardson P."/>
        </authorList>
    </citation>
    <scope>NUCLEOTIDE SEQUENCE</scope>
    <source>
        <strain evidence="13">YX</strain>
    </source>
</reference>
<feature type="compositionally biased region" description="Basic and acidic residues" evidence="9">
    <location>
        <begin position="18"/>
        <end position="31"/>
    </location>
</feature>
<keyword evidence="6" id="KW-0511">Multifunctional enzyme</keyword>
<organism evidence="13">
    <name type="scientific">Thermobifida fusca (strain YX)</name>
    <dbReference type="NCBI Taxonomy" id="269800"/>
    <lineage>
        <taxon>Bacteria</taxon>
        <taxon>Bacillati</taxon>
        <taxon>Actinomycetota</taxon>
        <taxon>Actinomycetes</taxon>
        <taxon>Streptosporangiales</taxon>
        <taxon>Nocardiopsidaceae</taxon>
        <taxon>Thermobifida</taxon>
    </lineage>
</organism>
<dbReference type="CAZy" id="GT51">
    <property type="family name" value="Glycosyltransferase Family 51"/>
</dbReference>
<dbReference type="KEGG" id="tfu:Tfu_3097"/>
<dbReference type="AlphaFoldDB" id="Q47K92"/>
<proteinExistence type="predicted"/>
<dbReference type="InterPro" id="IPR036950">
    <property type="entry name" value="PBP_transglycosylase"/>
</dbReference>
<dbReference type="eggNOG" id="COG0744">
    <property type="taxonomic scope" value="Bacteria"/>
</dbReference>
<dbReference type="SUPFAM" id="SSF53955">
    <property type="entry name" value="Lysozyme-like"/>
    <property type="match status" value="1"/>
</dbReference>
<evidence type="ECO:0000256" key="10">
    <source>
        <dbReference type="SAM" id="Phobius"/>
    </source>
</evidence>
<evidence type="ECO:0000256" key="8">
    <source>
        <dbReference type="ARBA" id="ARBA00049902"/>
    </source>
</evidence>
<comment type="catalytic activity">
    <reaction evidence="7">
        <text>Preferential cleavage: (Ac)2-L-Lys-D-Ala-|-D-Ala. Also transpeptidation of peptidyl-alanyl moieties that are N-acyl substituents of D-alanine.</text>
        <dbReference type="EC" id="3.4.16.4"/>
    </reaction>
</comment>
<gene>
    <name evidence="13" type="ordered locus">Tfu_3097</name>
</gene>
<keyword evidence="1" id="KW-0121">Carboxypeptidase</keyword>
<dbReference type="GO" id="GO:0030288">
    <property type="term" value="C:outer membrane-bounded periplasmic space"/>
    <property type="evidence" value="ECO:0007669"/>
    <property type="project" value="TreeGrafter"/>
</dbReference>
<dbReference type="HOGENOM" id="CLU_006354_6_3_11"/>
<feature type="transmembrane region" description="Helical" evidence="10">
    <location>
        <begin position="228"/>
        <end position="250"/>
    </location>
</feature>
<name>Q47K92_THEFY</name>
<keyword evidence="10" id="KW-0812">Transmembrane</keyword>
<evidence type="ECO:0000256" key="9">
    <source>
        <dbReference type="SAM" id="MobiDB-lite"/>
    </source>
</evidence>
<dbReference type="Gene3D" id="1.10.3810.10">
    <property type="entry name" value="Biosynthetic peptidoglycan transglycosylase-like"/>
    <property type="match status" value="1"/>
</dbReference>
<dbReference type="GO" id="GO:0009252">
    <property type="term" value="P:peptidoglycan biosynthetic process"/>
    <property type="evidence" value="ECO:0007669"/>
    <property type="project" value="TreeGrafter"/>
</dbReference>
<evidence type="ECO:0000256" key="2">
    <source>
        <dbReference type="ARBA" id="ARBA00022670"/>
    </source>
</evidence>
<feature type="compositionally biased region" description="Gly residues" evidence="9">
    <location>
        <begin position="936"/>
        <end position="949"/>
    </location>
</feature>
<dbReference type="SUPFAM" id="SSF56601">
    <property type="entry name" value="beta-lactamase/transpeptidase-like"/>
    <property type="match status" value="1"/>
</dbReference>
<evidence type="ECO:0000256" key="4">
    <source>
        <dbReference type="ARBA" id="ARBA00022679"/>
    </source>
</evidence>
<dbReference type="InterPro" id="IPR023346">
    <property type="entry name" value="Lysozyme-like_dom_sf"/>
</dbReference>
<keyword evidence="10" id="KW-1133">Transmembrane helix</keyword>
<dbReference type="InterPro" id="IPR012338">
    <property type="entry name" value="Beta-lactam/transpept-like"/>
</dbReference>
<dbReference type="EMBL" id="CP000088">
    <property type="protein sequence ID" value="AAZ57130.1"/>
    <property type="molecule type" value="Genomic_DNA"/>
</dbReference>
<evidence type="ECO:0000256" key="6">
    <source>
        <dbReference type="ARBA" id="ARBA00023268"/>
    </source>
</evidence>
<keyword evidence="3" id="KW-0328">Glycosyltransferase</keyword>
<sequence length="961" mass="105420">MVRGCTASPRSRQAGRPSIDERGRVSTERRRSAGGRRRADGPMGEPRGDGGRRSRDGYAADERAAAGRRRPREDDGFWADEPGRRARGSLGDYEDRPRRSRSREDFGDRPRRSRDPRDDYFDESPRRTRAPRGEDEYRPRRRAADETAVLGSGGAPGRRRSRDSGHPEDGRPARRRRAEDEGYSGRRRASAAHSGSGGGRRRRSWEDEDEYDERGPVRRFFAKAWKPTLITMAVLFVLGVAGIGIAYAMAPSHEDLEAKADVKLAANVVYFEDGKTEATRFGEVDRVPVGIEQVPQTVIDGVLAAEHRTFYEDNAINLMGLLRGLVFGGTQGGGSTITQQMARNYYDSLTTNESSTIDRYVRKFNEILIAFKVEQSLTKDEILEQYLNTIYFGRGIGVQAAAQGYFGKDVSELDAAEGAFIGTVIQQPGNFGTAVPDSEMYEILKERWQYTVNGLVEMHEENPERGLSREEADKLEFPDPLPLEADDSYAGYRGYIQEAVRSELESRYGLTPEQIARGGYQVTTSLNEKWMQYAEEVVEEQKERTLNNTGQEIPEETQFGIAMVDTSTGEIKAFYGGPDPTQYANQSLVQRQQAGSAFKPYVLATALEQGISLRSIYDGDSPKEFPGLAQPVRNDGNRSYGPVDLIQSTRDSINTSYVQLAIEVGPQAVIETALAAGIPEKQLETAEIGPNIALGTMSVAAVDQAAGFATFANGGYHMPQHLIAKVVDTETGEELQPKDADILESGGTRAFSAETAADATYAMQQVITDNHNAKLDDGRPMAGKTGTSNNAVSAWFVGFVPQYSTAVGLHRTDGEPLVLPGEASIYGGQMPARLWKAFMTKVLEDVPPEEFPQPVFGGEVRNHAPTPSPDPSPSQEPEETEEPTTEPSMPLPSFTPPGRGDEPNCDIQWWLPECRQDDEPPGDGEPTSPPDEPGQPGTGPGPGGIGGPGWNSNQIAYRGRE</sequence>
<evidence type="ECO:0000256" key="3">
    <source>
        <dbReference type="ARBA" id="ARBA00022676"/>
    </source>
</evidence>
<evidence type="ECO:0000256" key="5">
    <source>
        <dbReference type="ARBA" id="ARBA00022801"/>
    </source>
</evidence>
<dbReference type="GO" id="GO:0008658">
    <property type="term" value="F:penicillin binding"/>
    <property type="evidence" value="ECO:0007669"/>
    <property type="project" value="InterPro"/>
</dbReference>
<dbReference type="Pfam" id="PF00905">
    <property type="entry name" value="Transpeptidase"/>
    <property type="match status" value="1"/>
</dbReference>
<feature type="region of interest" description="Disordered" evidence="9">
    <location>
        <begin position="1"/>
        <end position="209"/>
    </location>
</feature>
<accession>Q47K92</accession>
<feature type="compositionally biased region" description="Basic and acidic residues" evidence="9">
    <location>
        <begin position="93"/>
        <end position="145"/>
    </location>
</feature>
<feature type="domain" description="Penicillin-binding protein transpeptidase" evidence="11">
    <location>
        <begin position="561"/>
        <end position="802"/>
    </location>
</feature>
<keyword evidence="5" id="KW-0378">Hydrolase</keyword>
<dbReference type="GO" id="GO:0009002">
    <property type="term" value="F:serine-type D-Ala-D-Ala carboxypeptidase activity"/>
    <property type="evidence" value="ECO:0007669"/>
    <property type="project" value="UniProtKB-EC"/>
</dbReference>
<keyword evidence="2" id="KW-0645">Protease</keyword>
<protein>
    <submittedName>
        <fullName evidence="13">Putative penicillin-binding protein</fullName>
    </submittedName>
</protein>